<dbReference type="EMBL" id="NCKU01017091">
    <property type="protein sequence ID" value="RWR99058.1"/>
    <property type="molecule type" value="Genomic_DNA"/>
</dbReference>
<dbReference type="PROSITE" id="PS51253">
    <property type="entry name" value="HTH_CENPB"/>
    <property type="match status" value="1"/>
</dbReference>
<proteinExistence type="predicted"/>
<dbReference type="InterPro" id="IPR004875">
    <property type="entry name" value="DDE_SF_endonuclease_dom"/>
</dbReference>
<keyword evidence="5" id="KW-1185">Reference proteome</keyword>
<dbReference type="OrthoDB" id="6485161at2759"/>
<feature type="non-terminal residue" evidence="4">
    <location>
        <position position="475"/>
    </location>
</feature>
<evidence type="ECO:0000259" key="3">
    <source>
        <dbReference type="PROSITE" id="PS51253"/>
    </source>
</evidence>
<evidence type="ECO:0000313" key="5">
    <source>
        <dbReference type="Proteomes" id="UP000285301"/>
    </source>
</evidence>
<feature type="domain" description="HTH CENPB-type" evidence="3">
    <location>
        <begin position="104"/>
        <end position="176"/>
    </location>
</feature>
<organism evidence="4 5">
    <name type="scientific">Dinothrombium tinctorium</name>
    <dbReference type="NCBI Taxonomy" id="1965070"/>
    <lineage>
        <taxon>Eukaryota</taxon>
        <taxon>Metazoa</taxon>
        <taxon>Ecdysozoa</taxon>
        <taxon>Arthropoda</taxon>
        <taxon>Chelicerata</taxon>
        <taxon>Arachnida</taxon>
        <taxon>Acari</taxon>
        <taxon>Acariformes</taxon>
        <taxon>Trombidiformes</taxon>
        <taxon>Prostigmata</taxon>
        <taxon>Anystina</taxon>
        <taxon>Parasitengona</taxon>
        <taxon>Trombidioidea</taxon>
        <taxon>Trombidiidae</taxon>
        <taxon>Dinothrombium</taxon>
    </lineage>
</organism>
<protein>
    <submittedName>
        <fullName evidence="4">Pogo transposable element with KRAB domain-like protein</fullName>
    </submittedName>
</protein>
<gene>
    <name evidence="4" type="ORF">B4U79_12140</name>
</gene>
<evidence type="ECO:0000256" key="1">
    <source>
        <dbReference type="ARBA" id="ARBA00004123"/>
    </source>
</evidence>
<dbReference type="PANTHER" id="PTHR19303">
    <property type="entry name" value="TRANSPOSON"/>
    <property type="match status" value="1"/>
</dbReference>
<dbReference type="AlphaFoldDB" id="A0A3S3RFI3"/>
<dbReference type="Pfam" id="PF03221">
    <property type="entry name" value="HTH_Tnp_Tc5"/>
    <property type="match status" value="1"/>
</dbReference>
<name>A0A3S3RFI3_9ACAR</name>
<comment type="subcellular location">
    <subcellularLocation>
        <location evidence="1">Nucleus</location>
    </subcellularLocation>
</comment>
<keyword evidence="2" id="KW-0238">DNA-binding</keyword>
<reference evidence="4 5" key="1">
    <citation type="journal article" date="2018" name="Gigascience">
        <title>Genomes of trombidid mites reveal novel predicted allergens and laterally-transferred genes associated with secondary metabolism.</title>
        <authorList>
            <person name="Dong X."/>
            <person name="Chaisiri K."/>
            <person name="Xia D."/>
            <person name="Armstrong S.D."/>
            <person name="Fang Y."/>
            <person name="Donnelly M.J."/>
            <person name="Kadowaki T."/>
            <person name="McGarry J.W."/>
            <person name="Darby A.C."/>
            <person name="Makepeace B.L."/>
        </authorList>
    </citation>
    <scope>NUCLEOTIDE SEQUENCE [LARGE SCALE GENOMIC DNA]</scope>
    <source>
        <strain evidence="4">UoL-WK</strain>
    </source>
</reference>
<evidence type="ECO:0000256" key="2">
    <source>
        <dbReference type="ARBA" id="ARBA00023125"/>
    </source>
</evidence>
<dbReference type="GO" id="GO:0005634">
    <property type="term" value="C:nucleus"/>
    <property type="evidence" value="ECO:0007669"/>
    <property type="project" value="UniProtKB-SubCell"/>
</dbReference>
<evidence type="ECO:0000313" key="4">
    <source>
        <dbReference type="EMBL" id="RWR99058.1"/>
    </source>
</evidence>
<dbReference type="InterPro" id="IPR006600">
    <property type="entry name" value="HTH_CenpB_DNA-bd_dom"/>
</dbReference>
<dbReference type="Pfam" id="PF03184">
    <property type="entry name" value="DDE_1"/>
    <property type="match status" value="1"/>
</dbReference>
<dbReference type="Proteomes" id="UP000285301">
    <property type="component" value="Unassembled WGS sequence"/>
</dbReference>
<sequence>AIIDSSEDSNTGENIEVDENEIQETNVSETNTETVSRHRGSYTIDKKLKVLEILDKNDGNVSLTSKQTKISRTCIIRWRDSKRNLLDMKKERNFNLERKRNVRSDQSCKRPKHPILEKQLKTWFEDQRRNGLSVGYNDLTSKAREIFQKTKERSEFKASNGWLERFLKRNNISMRQATSIGQKIPANASELARSFLKFINDYKEKNSTNDIIFANMDEVPIWFDMPHCRSYDIKGSKNIKIKTTGNEKLRITVVLTAFSDGRKCIPMIVFKGLKNVPRCSFPCDVYVTVAQKGTINSDLMKEFNQNVWKIRPNGIFANRNVPGGIKTLLVMDSFRAHKTDEVKKSLKNFYNTDVCIVPGGMTPILQPADVCYNRSFKSKLKELWSSWMAEQVKNNEPDQKIKKATYATVAEWVKEAWMSIKKDQIINSFKTCGVFNEQDENIYHDRLRSLLTKGTFQEYYEIHTEITEETDCDDN</sequence>
<comment type="caution">
    <text evidence="4">The sequence shown here is derived from an EMBL/GenBank/DDBJ whole genome shotgun (WGS) entry which is preliminary data.</text>
</comment>
<dbReference type="SMART" id="SM00674">
    <property type="entry name" value="CENPB"/>
    <property type="match status" value="1"/>
</dbReference>
<feature type="non-terminal residue" evidence="4">
    <location>
        <position position="1"/>
    </location>
</feature>
<dbReference type="InterPro" id="IPR050863">
    <property type="entry name" value="CenT-Element_Derived"/>
</dbReference>
<dbReference type="SUPFAM" id="SSF46689">
    <property type="entry name" value="Homeodomain-like"/>
    <property type="match status" value="1"/>
</dbReference>
<dbReference type="InterPro" id="IPR009057">
    <property type="entry name" value="Homeodomain-like_sf"/>
</dbReference>
<accession>A0A3S3RFI3</accession>
<dbReference type="Gene3D" id="1.10.10.60">
    <property type="entry name" value="Homeodomain-like"/>
    <property type="match status" value="1"/>
</dbReference>
<dbReference type="PANTHER" id="PTHR19303:SF57">
    <property type="entry name" value="HTH CENPB-TYPE DOMAIN-CONTAINING PROTEIN"/>
    <property type="match status" value="1"/>
</dbReference>
<dbReference type="GO" id="GO:0003677">
    <property type="term" value="F:DNA binding"/>
    <property type="evidence" value="ECO:0007669"/>
    <property type="project" value="UniProtKB-KW"/>
</dbReference>